<dbReference type="AlphaFoldDB" id="A0A6P7G6M9"/>
<keyword evidence="1" id="KW-0472">Membrane</keyword>
<dbReference type="RefSeq" id="XP_028140517.1">
    <property type="nucleotide sequence ID" value="XM_028284716.1"/>
</dbReference>
<dbReference type="RefSeq" id="XP_028140519.1">
    <property type="nucleotide sequence ID" value="XM_028284718.1"/>
</dbReference>
<accession>A0A6P7G6M9</accession>
<feature type="signal peptide" evidence="2">
    <location>
        <begin position="1"/>
        <end position="22"/>
    </location>
</feature>
<organism evidence="6">
    <name type="scientific">Diabrotica virgifera virgifera</name>
    <name type="common">western corn rootworm</name>
    <dbReference type="NCBI Taxonomy" id="50390"/>
    <lineage>
        <taxon>Eukaryota</taxon>
        <taxon>Metazoa</taxon>
        <taxon>Ecdysozoa</taxon>
        <taxon>Arthropoda</taxon>
        <taxon>Hexapoda</taxon>
        <taxon>Insecta</taxon>
        <taxon>Pterygota</taxon>
        <taxon>Neoptera</taxon>
        <taxon>Endopterygota</taxon>
        <taxon>Coleoptera</taxon>
        <taxon>Polyphaga</taxon>
        <taxon>Cucujiformia</taxon>
        <taxon>Chrysomeloidea</taxon>
        <taxon>Chrysomelidae</taxon>
        <taxon>Galerucinae</taxon>
        <taxon>Diabroticina</taxon>
        <taxon>Diabroticites</taxon>
        <taxon>Diabrotica</taxon>
    </lineage>
</organism>
<feature type="transmembrane region" description="Helical" evidence="1">
    <location>
        <begin position="122"/>
        <end position="139"/>
    </location>
</feature>
<reference evidence="3" key="2">
    <citation type="submission" date="2025-05" db="UniProtKB">
        <authorList>
            <consortium name="EnsemblMetazoa"/>
        </authorList>
    </citation>
    <scope>IDENTIFICATION</scope>
</reference>
<dbReference type="GeneID" id="114334632"/>
<protein>
    <submittedName>
        <fullName evidence="5 6">Uncharacterized protein LOC114334632 isoform X1</fullName>
    </submittedName>
</protein>
<keyword evidence="2" id="KW-0732">Signal</keyword>
<keyword evidence="4" id="KW-1185">Reference proteome</keyword>
<dbReference type="OrthoDB" id="5912242at2759"/>
<evidence type="ECO:0000313" key="5">
    <source>
        <dbReference type="RefSeq" id="XP_028140517.1"/>
    </source>
</evidence>
<dbReference type="Proteomes" id="UP001652700">
    <property type="component" value="Unplaced"/>
</dbReference>
<evidence type="ECO:0000256" key="2">
    <source>
        <dbReference type="SAM" id="SignalP"/>
    </source>
</evidence>
<dbReference type="EnsemblMetazoa" id="XM_028284716.2">
    <property type="protein sequence ID" value="XP_028140517.1"/>
    <property type="gene ID" value="LOC114334632"/>
</dbReference>
<gene>
    <name evidence="5 6 7" type="primary">LOC114334632</name>
</gene>
<name>A0A6P7G6M9_DIAVI</name>
<feature type="chain" id="PRO_5044650997" evidence="2">
    <location>
        <begin position="23"/>
        <end position="140"/>
    </location>
</feature>
<keyword evidence="1" id="KW-1133">Transmembrane helix</keyword>
<dbReference type="RefSeq" id="XP_028140518.1">
    <property type="nucleotide sequence ID" value="XM_028284717.1"/>
</dbReference>
<evidence type="ECO:0000313" key="3">
    <source>
        <dbReference type="EnsemblMetazoa" id="XP_028140517.1"/>
    </source>
</evidence>
<proteinExistence type="predicted"/>
<evidence type="ECO:0000313" key="4">
    <source>
        <dbReference type="Proteomes" id="UP001652700"/>
    </source>
</evidence>
<dbReference type="EnsemblMetazoa" id="XM_028284718.2">
    <property type="protein sequence ID" value="XP_028140519.1"/>
    <property type="gene ID" value="LOC114334632"/>
</dbReference>
<evidence type="ECO:0000313" key="6">
    <source>
        <dbReference type="RefSeq" id="XP_028140518.1"/>
    </source>
</evidence>
<reference evidence="5 6" key="1">
    <citation type="submission" date="2025-04" db="UniProtKB">
        <authorList>
            <consortium name="RefSeq"/>
        </authorList>
    </citation>
    <scope>IDENTIFICATION</scope>
    <source>
        <tissue evidence="5 6">Whole insect</tissue>
    </source>
</reference>
<evidence type="ECO:0000256" key="1">
    <source>
        <dbReference type="SAM" id="Phobius"/>
    </source>
</evidence>
<keyword evidence="1" id="KW-0812">Transmembrane</keyword>
<dbReference type="EnsemblMetazoa" id="XM_028284717.2">
    <property type="protein sequence ID" value="XP_028140518.1"/>
    <property type="gene ID" value="LOC114334632"/>
</dbReference>
<dbReference type="KEGG" id="dvv:114334632"/>
<sequence>MKYNVIVCVGVSLLGLFVCSTAIEGELNEHCTLGSDCRHFAYWCSRNRTCQCLPNYKPNKYWDKCVGIVGEKCKYDEHCIEGGFCKQQKQCECKEPLVASEDKTECSLPVVSDSTRISATKYAILPVLVLLYLKLYLWIG</sequence>
<evidence type="ECO:0000313" key="7">
    <source>
        <dbReference type="RefSeq" id="XP_028140519.1"/>
    </source>
</evidence>